<dbReference type="Gene3D" id="3.30.160.250">
    <property type="match status" value="1"/>
</dbReference>
<dbReference type="Proteomes" id="UP000177579">
    <property type="component" value="Unassembled WGS sequence"/>
</dbReference>
<comment type="caution">
    <text evidence="1">The sequence shown here is derived from an EMBL/GenBank/DDBJ whole genome shotgun (WGS) entry which is preliminary data.</text>
</comment>
<proteinExistence type="predicted"/>
<sequence>MKKNNNKIKGEKNKNMALNNDLYTYTLKWSEEDQEHVATCAEFPGLSYLAKNPKLALKGIQDLVEDAVNDIKANNEPIPKPIAEKETIIPYLN</sequence>
<reference evidence="1 2" key="1">
    <citation type="journal article" date="2016" name="Nat. Commun.">
        <title>Thousands of microbial genomes shed light on interconnected biogeochemical processes in an aquifer system.</title>
        <authorList>
            <person name="Anantharaman K."/>
            <person name="Brown C.T."/>
            <person name="Hug L.A."/>
            <person name="Sharon I."/>
            <person name="Castelle C.J."/>
            <person name="Probst A.J."/>
            <person name="Thomas B.C."/>
            <person name="Singh A."/>
            <person name="Wilkins M.J."/>
            <person name="Karaoz U."/>
            <person name="Brodie E.L."/>
            <person name="Williams K.H."/>
            <person name="Hubbard S.S."/>
            <person name="Banfield J.F."/>
        </authorList>
    </citation>
    <scope>NUCLEOTIDE SEQUENCE [LARGE SCALE GENOMIC DNA]</scope>
</reference>
<dbReference type="EMBL" id="MFGO01000030">
    <property type="protein sequence ID" value="OGF40373.1"/>
    <property type="molecule type" value="Genomic_DNA"/>
</dbReference>
<dbReference type="InterPro" id="IPR035069">
    <property type="entry name" value="TTHA1013/TTHA0281-like"/>
</dbReference>
<protein>
    <recommendedName>
        <fullName evidence="3">HicB family protein</fullName>
    </recommendedName>
</protein>
<organism evidence="1 2">
    <name type="scientific">Candidatus Falkowbacteria bacterium RIFOXYD2_FULL_34_120</name>
    <dbReference type="NCBI Taxonomy" id="1798007"/>
    <lineage>
        <taxon>Bacteria</taxon>
        <taxon>Candidatus Falkowiibacteriota</taxon>
    </lineage>
</organism>
<evidence type="ECO:0000313" key="1">
    <source>
        <dbReference type="EMBL" id="OGF40373.1"/>
    </source>
</evidence>
<accession>A0A1F5TN44</accession>
<gene>
    <name evidence="1" type="ORF">A2531_00130</name>
</gene>
<dbReference type="SUPFAM" id="SSF143100">
    <property type="entry name" value="TTHA1013/TTHA0281-like"/>
    <property type="match status" value="1"/>
</dbReference>
<evidence type="ECO:0000313" key="2">
    <source>
        <dbReference type="Proteomes" id="UP000177579"/>
    </source>
</evidence>
<name>A0A1F5TN44_9BACT</name>
<evidence type="ECO:0008006" key="3">
    <source>
        <dbReference type="Google" id="ProtNLM"/>
    </source>
</evidence>
<dbReference type="AlphaFoldDB" id="A0A1F5TN44"/>